<sequence>MTKNLPYWLCNKGTTCDSDDFEDGESFEFIKEVSLIKLKDERYQVSEIGAFRNILDGYGYALIDNKIADILKKYVSDQIDLKQTIIFRRATNEEWTNYSELIMKNKIEFNEYYQTESVGLNIYGILNGLIYVSADLKDLIEKELTDLTDIEFKRGLPLMAG</sequence>
<keyword evidence="2" id="KW-1185">Reference proteome</keyword>
<dbReference type="RefSeq" id="WP_386104232.1">
    <property type="nucleotide sequence ID" value="NZ_JBHTJR010000011.1"/>
</dbReference>
<protein>
    <submittedName>
        <fullName evidence="1">Uncharacterized protein</fullName>
    </submittedName>
</protein>
<gene>
    <name evidence="1" type="ORF">ACFQ1U_00590</name>
</gene>
<evidence type="ECO:0000313" key="1">
    <source>
        <dbReference type="EMBL" id="MFD0991691.1"/>
    </source>
</evidence>
<dbReference type="Proteomes" id="UP001597062">
    <property type="component" value="Unassembled WGS sequence"/>
</dbReference>
<accession>A0ABW3JNM5</accession>
<reference evidence="2" key="1">
    <citation type="journal article" date="2019" name="Int. J. Syst. Evol. Microbiol.">
        <title>The Global Catalogue of Microorganisms (GCM) 10K type strain sequencing project: providing services to taxonomists for standard genome sequencing and annotation.</title>
        <authorList>
            <consortium name="The Broad Institute Genomics Platform"/>
            <consortium name="The Broad Institute Genome Sequencing Center for Infectious Disease"/>
            <person name="Wu L."/>
            <person name="Ma J."/>
        </authorList>
    </citation>
    <scope>NUCLEOTIDE SEQUENCE [LARGE SCALE GENOMIC DNA]</scope>
    <source>
        <strain evidence="2">CCUG 60527</strain>
    </source>
</reference>
<name>A0ABW3JNM5_9FLAO</name>
<proteinExistence type="predicted"/>
<comment type="caution">
    <text evidence="1">The sequence shown here is derived from an EMBL/GenBank/DDBJ whole genome shotgun (WGS) entry which is preliminary data.</text>
</comment>
<dbReference type="EMBL" id="JBHTJR010000011">
    <property type="protein sequence ID" value="MFD0991691.1"/>
    <property type="molecule type" value="Genomic_DNA"/>
</dbReference>
<evidence type="ECO:0000313" key="2">
    <source>
        <dbReference type="Proteomes" id="UP001597062"/>
    </source>
</evidence>
<organism evidence="1 2">
    <name type="scientific">Tenacibaculum geojense</name>
    <dbReference type="NCBI Taxonomy" id="915352"/>
    <lineage>
        <taxon>Bacteria</taxon>
        <taxon>Pseudomonadati</taxon>
        <taxon>Bacteroidota</taxon>
        <taxon>Flavobacteriia</taxon>
        <taxon>Flavobacteriales</taxon>
        <taxon>Flavobacteriaceae</taxon>
        <taxon>Tenacibaculum</taxon>
    </lineage>
</organism>